<dbReference type="InterPro" id="IPR022772">
    <property type="entry name" value="VHL_tumour_suppress_b/a_dom"/>
</dbReference>
<dbReference type="CDD" id="cd05468">
    <property type="entry name" value="pVHL"/>
    <property type="match status" value="1"/>
</dbReference>
<dbReference type="Gene3D" id="2.60.40.780">
    <property type="entry name" value="von Hippel-Lindau disease tumour suppressor, beta domain"/>
    <property type="match status" value="1"/>
</dbReference>
<protein>
    <recommendedName>
        <fullName evidence="2">von Hippel-Lindau disease tumour suppressor beta domain-containing protein</fullName>
    </recommendedName>
</protein>
<comment type="similarity">
    <text evidence="1">Belongs to the VHL family.</text>
</comment>
<dbReference type="InterPro" id="IPR024053">
    <property type="entry name" value="VHL_beta_dom"/>
</dbReference>
<evidence type="ECO:0000313" key="3">
    <source>
        <dbReference type="EMBL" id="CAH3015543.1"/>
    </source>
</evidence>
<comment type="caution">
    <text evidence="3">The sequence shown here is derived from an EMBL/GenBank/DDBJ whole genome shotgun (WGS) entry which is preliminary data.</text>
</comment>
<reference evidence="3 4" key="1">
    <citation type="submission" date="2022-05" db="EMBL/GenBank/DDBJ databases">
        <authorList>
            <consortium name="Genoscope - CEA"/>
            <person name="William W."/>
        </authorList>
    </citation>
    <scope>NUCLEOTIDE SEQUENCE [LARGE SCALE GENOMIC DNA]</scope>
</reference>
<gene>
    <name evidence="3" type="ORF">PEVE_00018400</name>
</gene>
<evidence type="ECO:0000313" key="4">
    <source>
        <dbReference type="Proteomes" id="UP001159427"/>
    </source>
</evidence>
<dbReference type="Proteomes" id="UP001159427">
    <property type="component" value="Unassembled WGS sequence"/>
</dbReference>
<name>A0ABN8LH89_9CNID</name>
<feature type="domain" description="von Hippel-Lindau disease tumour suppressor beta" evidence="2">
    <location>
        <begin position="16"/>
        <end position="91"/>
    </location>
</feature>
<dbReference type="EMBL" id="CALNXI010000025">
    <property type="protein sequence ID" value="CAH3015543.1"/>
    <property type="molecule type" value="Genomic_DNA"/>
</dbReference>
<organism evidence="3 4">
    <name type="scientific">Porites evermanni</name>
    <dbReference type="NCBI Taxonomy" id="104178"/>
    <lineage>
        <taxon>Eukaryota</taxon>
        <taxon>Metazoa</taxon>
        <taxon>Cnidaria</taxon>
        <taxon>Anthozoa</taxon>
        <taxon>Hexacorallia</taxon>
        <taxon>Scleractinia</taxon>
        <taxon>Fungiina</taxon>
        <taxon>Poritidae</taxon>
        <taxon>Porites</taxon>
    </lineage>
</organism>
<evidence type="ECO:0000256" key="1">
    <source>
        <dbReference type="ARBA" id="ARBA00010057"/>
    </source>
</evidence>
<keyword evidence="4" id="KW-1185">Reference proteome</keyword>
<dbReference type="SUPFAM" id="SSF49468">
    <property type="entry name" value="VHL"/>
    <property type="match status" value="1"/>
</dbReference>
<dbReference type="InterPro" id="IPR036208">
    <property type="entry name" value="VHL_sf"/>
</dbReference>
<accession>A0ABN8LH89</accession>
<proteinExistence type="inferred from homology"/>
<dbReference type="Pfam" id="PF01847">
    <property type="entry name" value="VHL"/>
    <property type="match status" value="1"/>
</dbReference>
<sequence length="156" mass="18290">MEEQEVEENPPVRPYKSLHSFVESPVRFVNRTGREVHVIWINYEGKEVLKTTLLTNKKLDLNTFMTHPWIAVDAKTNERMLLNFRKTYLPGEPEVRRMDFEHRKAYVVRAQVLITLPVCKLEEYCVKTLKNIVSPQDICKLPLPPLILEKISRTSS</sequence>
<dbReference type="InterPro" id="IPR037140">
    <property type="entry name" value="VHL_beta_dom_sf"/>
</dbReference>
<evidence type="ECO:0000259" key="2">
    <source>
        <dbReference type="Pfam" id="PF01847"/>
    </source>
</evidence>